<keyword evidence="3 5" id="KW-0378">Hydrolase</keyword>
<dbReference type="InterPro" id="IPR015500">
    <property type="entry name" value="Peptidase_S8_subtilisin-rel"/>
</dbReference>
<dbReference type="PANTHER" id="PTHR43806">
    <property type="entry name" value="PEPTIDASE S8"/>
    <property type="match status" value="1"/>
</dbReference>
<dbReference type="InterPro" id="IPR023828">
    <property type="entry name" value="Peptidase_S8_Ser-AS"/>
</dbReference>
<feature type="signal peptide" evidence="6">
    <location>
        <begin position="1"/>
        <end position="20"/>
    </location>
</feature>
<dbReference type="STRING" id="1754192.A0A1Y1XCV3"/>
<dbReference type="PROSITE" id="PS00138">
    <property type="entry name" value="SUBTILASE_SER"/>
    <property type="match status" value="1"/>
</dbReference>
<name>A0A1Y1XCV3_9FUNG</name>
<dbReference type="InterPro" id="IPR050131">
    <property type="entry name" value="Peptidase_S8_subtilisin-like"/>
</dbReference>
<evidence type="ECO:0000313" key="9">
    <source>
        <dbReference type="Proteomes" id="UP000193944"/>
    </source>
</evidence>
<dbReference type="PROSITE" id="PS51892">
    <property type="entry name" value="SUBTILASE"/>
    <property type="match status" value="1"/>
</dbReference>
<evidence type="ECO:0000256" key="3">
    <source>
        <dbReference type="ARBA" id="ARBA00022801"/>
    </source>
</evidence>
<protein>
    <submittedName>
        <fullName evidence="8">Subtilisin-like protein</fullName>
    </submittedName>
</protein>
<evidence type="ECO:0000256" key="6">
    <source>
        <dbReference type="SAM" id="SignalP"/>
    </source>
</evidence>
<keyword evidence="2 5" id="KW-0645">Protease</keyword>
<feature type="active site" description="Charge relay system" evidence="5">
    <location>
        <position position="228"/>
    </location>
</feature>
<feature type="chain" id="PRO_5012056206" evidence="6">
    <location>
        <begin position="21"/>
        <end position="562"/>
    </location>
</feature>
<dbReference type="GO" id="GO:0004252">
    <property type="term" value="F:serine-type endopeptidase activity"/>
    <property type="evidence" value="ECO:0007669"/>
    <property type="project" value="UniProtKB-UniRule"/>
</dbReference>
<dbReference type="EMBL" id="MCFG01000076">
    <property type="protein sequence ID" value="ORX83266.1"/>
    <property type="molecule type" value="Genomic_DNA"/>
</dbReference>
<dbReference type="PRINTS" id="PR00723">
    <property type="entry name" value="SUBTILISIN"/>
</dbReference>
<dbReference type="Proteomes" id="UP000193944">
    <property type="component" value="Unassembled WGS sequence"/>
</dbReference>
<dbReference type="GO" id="GO:0005615">
    <property type="term" value="C:extracellular space"/>
    <property type="evidence" value="ECO:0007669"/>
    <property type="project" value="TreeGrafter"/>
</dbReference>
<proteinExistence type="inferred from homology"/>
<feature type="active site" description="Charge relay system" evidence="5">
    <location>
        <position position="459"/>
    </location>
</feature>
<gene>
    <name evidence="8" type="ORF">BCR32DRAFT_308431</name>
</gene>
<evidence type="ECO:0000313" key="8">
    <source>
        <dbReference type="EMBL" id="ORX83266.1"/>
    </source>
</evidence>
<accession>A0A1Y1XCV3</accession>
<organism evidence="8 9">
    <name type="scientific">Anaeromyces robustus</name>
    <dbReference type="NCBI Taxonomy" id="1754192"/>
    <lineage>
        <taxon>Eukaryota</taxon>
        <taxon>Fungi</taxon>
        <taxon>Fungi incertae sedis</taxon>
        <taxon>Chytridiomycota</taxon>
        <taxon>Chytridiomycota incertae sedis</taxon>
        <taxon>Neocallimastigomycetes</taxon>
        <taxon>Neocallimastigales</taxon>
        <taxon>Neocallimastigaceae</taxon>
        <taxon>Anaeromyces</taxon>
    </lineage>
</organism>
<comment type="similarity">
    <text evidence="1 5">Belongs to the peptidase S8 family.</text>
</comment>
<evidence type="ECO:0000256" key="5">
    <source>
        <dbReference type="PROSITE-ProRule" id="PRU01240"/>
    </source>
</evidence>
<dbReference type="InterPro" id="IPR000209">
    <property type="entry name" value="Peptidase_S8/S53_dom"/>
</dbReference>
<dbReference type="SUPFAM" id="SSF52743">
    <property type="entry name" value="Subtilisin-like"/>
    <property type="match status" value="1"/>
</dbReference>
<evidence type="ECO:0000256" key="2">
    <source>
        <dbReference type="ARBA" id="ARBA00022670"/>
    </source>
</evidence>
<keyword evidence="4 5" id="KW-0720">Serine protease</keyword>
<keyword evidence="6" id="KW-0732">Signal</keyword>
<dbReference type="PANTHER" id="PTHR43806:SF11">
    <property type="entry name" value="CEREVISIN-RELATED"/>
    <property type="match status" value="1"/>
</dbReference>
<evidence type="ECO:0000259" key="7">
    <source>
        <dbReference type="Pfam" id="PF00082"/>
    </source>
</evidence>
<reference evidence="8 9" key="1">
    <citation type="submission" date="2016-08" db="EMBL/GenBank/DDBJ databases">
        <title>A Parts List for Fungal Cellulosomes Revealed by Comparative Genomics.</title>
        <authorList>
            <consortium name="DOE Joint Genome Institute"/>
            <person name="Haitjema C.H."/>
            <person name="Gilmore S.P."/>
            <person name="Henske J.K."/>
            <person name="Solomon K.V."/>
            <person name="De Groot R."/>
            <person name="Kuo A."/>
            <person name="Mondo S.J."/>
            <person name="Salamov A.A."/>
            <person name="Labutti K."/>
            <person name="Zhao Z."/>
            <person name="Chiniquy J."/>
            <person name="Barry K."/>
            <person name="Brewer H.M."/>
            <person name="Purvine S.O."/>
            <person name="Wright A.T."/>
            <person name="Boxma B."/>
            <person name="Van Alen T."/>
            <person name="Hackstein J.H."/>
            <person name="Baker S.E."/>
            <person name="Grigoriev I.V."/>
            <person name="O'Malley M.A."/>
        </authorList>
    </citation>
    <scope>NUCLEOTIDE SEQUENCE [LARGE SCALE GENOMIC DNA]</scope>
    <source>
        <strain evidence="8 9">S4</strain>
    </source>
</reference>
<dbReference type="Gene3D" id="3.40.50.200">
    <property type="entry name" value="Peptidase S8/S53 domain"/>
    <property type="match status" value="1"/>
</dbReference>
<keyword evidence="9" id="KW-1185">Reference proteome</keyword>
<feature type="domain" description="Peptidase S8/S53" evidence="7">
    <location>
        <begin position="253"/>
        <end position="489"/>
    </location>
</feature>
<feature type="active site" description="Charge relay system" evidence="5">
    <location>
        <position position="279"/>
    </location>
</feature>
<evidence type="ECO:0000256" key="1">
    <source>
        <dbReference type="ARBA" id="ARBA00011073"/>
    </source>
</evidence>
<evidence type="ECO:0000256" key="4">
    <source>
        <dbReference type="ARBA" id="ARBA00022825"/>
    </source>
</evidence>
<sequence length="562" mass="63636">MKALNILLISIFFILEITLAKTNNFNVKKNEIIQKNDDYYIVIVNNTLSTSMLKKRNEELFELEDDNIQFELLISNEINNLIMENKDTYKNITEFEEINNKTLTFEKRDDVEYVRDYGDSNLVYPLGSFKEKTILLAYLSSKLVKMVNSLSYVIDCDVDTKFEPAAYYNKNEILEETKWDNVIVRNDAKFHLSLISQGKFDPNLVSQYDTNFYYPSSAGKGIDIYILDISLNLKNQDEFPETNERIVENKFNIIRSQAVYGDYKPEYDDIIIRPAEKSHGATVAMAAGGITVGSANKANIRGIHLDDFAESNLFTALLNLMNDPLFKPNKSVFNMSFGGNNLIDYRTKPSVQLFQEIVNYLSNEGSIFVAAAGNDGIPVHKIEGGIEYFKLPCYLDNIICVGGVTSQYENNTTIEKEFTIDKGSNYGEGVDIYAPYHVKLAYEDVDGNRYEEEIYEGTSYATPLVSGVVATILSENPDEKFTTKSMLQHLRDMGEKNCIKDMEKDDPSNVFLNNGKRVVYSKDNIYNGCGIHAGNKGCPRNQCCSIDGKCSNKNSNVCITKN</sequence>
<reference evidence="8 9" key="2">
    <citation type="submission" date="2016-08" db="EMBL/GenBank/DDBJ databases">
        <title>Pervasive Adenine N6-methylation of Active Genes in Fungi.</title>
        <authorList>
            <consortium name="DOE Joint Genome Institute"/>
            <person name="Mondo S.J."/>
            <person name="Dannebaum R.O."/>
            <person name="Kuo R.C."/>
            <person name="Labutti K."/>
            <person name="Haridas S."/>
            <person name="Kuo A."/>
            <person name="Salamov A."/>
            <person name="Ahrendt S.R."/>
            <person name="Lipzen A."/>
            <person name="Sullivan W."/>
            <person name="Andreopoulos W.B."/>
            <person name="Clum A."/>
            <person name="Lindquist E."/>
            <person name="Daum C."/>
            <person name="Ramamoorthy G.K."/>
            <person name="Gryganskyi A."/>
            <person name="Culley D."/>
            <person name="Magnuson J.K."/>
            <person name="James T.Y."/>
            <person name="O'Malley M.A."/>
            <person name="Stajich J.E."/>
            <person name="Spatafora J.W."/>
            <person name="Visel A."/>
            <person name="Grigoriev I.V."/>
        </authorList>
    </citation>
    <scope>NUCLEOTIDE SEQUENCE [LARGE SCALE GENOMIC DNA]</scope>
    <source>
        <strain evidence="8 9">S4</strain>
    </source>
</reference>
<dbReference type="Pfam" id="PF00082">
    <property type="entry name" value="Peptidase_S8"/>
    <property type="match status" value="1"/>
</dbReference>
<dbReference type="AlphaFoldDB" id="A0A1Y1XCV3"/>
<dbReference type="OrthoDB" id="19448at2759"/>
<comment type="caution">
    <text evidence="8">The sequence shown here is derived from an EMBL/GenBank/DDBJ whole genome shotgun (WGS) entry which is preliminary data.</text>
</comment>
<dbReference type="InterPro" id="IPR036852">
    <property type="entry name" value="Peptidase_S8/S53_dom_sf"/>
</dbReference>
<dbReference type="GO" id="GO:0006508">
    <property type="term" value="P:proteolysis"/>
    <property type="evidence" value="ECO:0007669"/>
    <property type="project" value="UniProtKB-KW"/>
</dbReference>